<name>A0A5J4WM19_9EUKA</name>
<reference evidence="1 2" key="1">
    <citation type="submission" date="2019-03" db="EMBL/GenBank/DDBJ databases">
        <title>Single cell metagenomics reveals metabolic interactions within the superorganism composed of flagellate Streblomastix strix and complex community of Bacteroidetes bacteria on its surface.</title>
        <authorList>
            <person name="Treitli S.C."/>
            <person name="Kolisko M."/>
            <person name="Husnik F."/>
            <person name="Keeling P."/>
            <person name="Hampl V."/>
        </authorList>
    </citation>
    <scope>NUCLEOTIDE SEQUENCE [LARGE SCALE GENOMIC DNA]</scope>
    <source>
        <strain evidence="1">ST1C</strain>
    </source>
</reference>
<evidence type="ECO:0000313" key="2">
    <source>
        <dbReference type="Proteomes" id="UP000324800"/>
    </source>
</evidence>
<dbReference type="AlphaFoldDB" id="A0A5J4WM19"/>
<proteinExistence type="predicted"/>
<sequence length="103" mass="11565">MLIGIIPNNTHAYQQRRKIIRTNIQGVSTVAFDPIISSGIVRFEGFLEKHPNQFIIGIADSSAVFGSNEFPDEGGKVKFIILEIGLEEIVELKKINLLQWKLT</sequence>
<protein>
    <submittedName>
        <fullName evidence="1">Uncharacterized protein</fullName>
    </submittedName>
</protein>
<comment type="caution">
    <text evidence="1">The sequence shown here is derived from an EMBL/GenBank/DDBJ whole genome shotgun (WGS) entry which is preliminary data.</text>
</comment>
<organism evidence="1 2">
    <name type="scientific">Streblomastix strix</name>
    <dbReference type="NCBI Taxonomy" id="222440"/>
    <lineage>
        <taxon>Eukaryota</taxon>
        <taxon>Metamonada</taxon>
        <taxon>Preaxostyla</taxon>
        <taxon>Oxymonadida</taxon>
        <taxon>Streblomastigidae</taxon>
        <taxon>Streblomastix</taxon>
    </lineage>
</organism>
<dbReference type="Proteomes" id="UP000324800">
    <property type="component" value="Unassembled WGS sequence"/>
</dbReference>
<gene>
    <name evidence="1" type="ORF">EZS28_008600</name>
</gene>
<evidence type="ECO:0000313" key="1">
    <source>
        <dbReference type="EMBL" id="KAA6395873.1"/>
    </source>
</evidence>
<dbReference type="EMBL" id="SNRW01001573">
    <property type="protein sequence ID" value="KAA6395873.1"/>
    <property type="molecule type" value="Genomic_DNA"/>
</dbReference>
<accession>A0A5J4WM19</accession>